<sequence length="170" mass="18468">MELDSVAATEAALKARLVSMEAYRAHLDGAPLTSDWMTVDQTMIDGFAAATRDYQFIHVDPERAKAETPFGGTIAHGFLTISLLSPLAYDALPGVKTTRMGINYGFDRVRFLNPVKAGARVRGVFRMVALAERAVSLQTTWDASIEIEGATKPALTAQWITLAVLEPPTD</sequence>
<evidence type="ECO:0000313" key="3">
    <source>
        <dbReference type="Proteomes" id="UP000000321"/>
    </source>
</evidence>
<dbReference type="AlphaFoldDB" id="Q1YFR1"/>
<organism evidence="2 3">
    <name type="scientific">Aurantimonas manganoxydans (strain ATCC BAA-1229 / DSM 21871 / SI85-9A1)</name>
    <dbReference type="NCBI Taxonomy" id="287752"/>
    <lineage>
        <taxon>Bacteria</taxon>
        <taxon>Pseudomonadati</taxon>
        <taxon>Pseudomonadota</taxon>
        <taxon>Alphaproteobacteria</taxon>
        <taxon>Hyphomicrobiales</taxon>
        <taxon>Aurantimonadaceae</taxon>
        <taxon>Aurantimonas</taxon>
    </lineage>
</organism>
<dbReference type="BioCyc" id="AURANTIMONAS:SI859A1_03119-MONOMER"/>
<comment type="caution">
    <text evidence="2">The sequence shown here is derived from an EMBL/GenBank/DDBJ whole genome shotgun (WGS) entry which is preliminary data.</text>
</comment>
<feature type="domain" description="MaoC-like" evidence="1">
    <location>
        <begin position="27"/>
        <end position="129"/>
    </location>
</feature>
<dbReference type="Gene3D" id="3.10.129.10">
    <property type="entry name" value="Hotdog Thioesterase"/>
    <property type="match status" value="1"/>
</dbReference>
<dbReference type="PANTHER" id="PTHR42993">
    <property type="entry name" value="MAOC-LIKE DEHYDRATASE DOMAIN-CONTAINING PROTEIN"/>
    <property type="match status" value="1"/>
</dbReference>
<evidence type="ECO:0000313" key="2">
    <source>
        <dbReference type="EMBL" id="EAS48912.1"/>
    </source>
</evidence>
<proteinExistence type="predicted"/>
<dbReference type="CDD" id="cd03450">
    <property type="entry name" value="NodN"/>
    <property type="match status" value="1"/>
</dbReference>
<gene>
    <name evidence="2" type="ORF">SI859A1_03119</name>
</gene>
<dbReference type="HOGENOM" id="CLU_108911_1_0_5"/>
<dbReference type="SUPFAM" id="SSF54637">
    <property type="entry name" value="Thioesterase/thiol ester dehydrase-isomerase"/>
    <property type="match status" value="1"/>
</dbReference>
<dbReference type="OrthoDB" id="9801735at2"/>
<dbReference type="InterPro" id="IPR002539">
    <property type="entry name" value="MaoC-like_dom"/>
</dbReference>
<dbReference type="PANTHER" id="PTHR42993:SF1">
    <property type="entry name" value="MAOC-LIKE DEHYDRATASE DOMAIN-CONTAINING PROTEIN"/>
    <property type="match status" value="1"/>
</dbReference>
<evidence type="ECO:0000259" key="1">
    <source>
        <dbReference type="Pfam" id="PF01575"/>
    </source>
</evidence>
<protein>
    <submittedName>
        <fullName evidence="2">Nodulation protein N</fullName>
    </submittedName>
</protein>
<reference evidence="2 3" key="1">
    <citation type="journal article" date="2008" name="Appl. Environ. Microbiol.">
        <title>Genomic insights into Mn(II) oxidation by the marine alphaproteobacterium Aurantimonas sp. strain SI85-9A1.</title>
        <authorList>
            <person name="Dick G.J."/>
            <person name="Podell S."/>
            <person name="Johnson H.A."/>
            <person name="Rivera-Espinoza Y."/>
            <person name="Bernier-Latmani R."/>
            <person name="McCarthy J.K."/>
            <person name="Torpey J.W."/>
            <person name="Clement B.G."/>
            <person name="Gaasterland T."/>
            <person name="Tebo B.M."/>
        </authorList>
    </citation>
    <scope>NUCLEOTIDE SEQUENCE [LARGE SCALE GENOMIC DNA]</scope>
    <source>
        <strain evidence="2 3">SI85-9A1</strain>
    </source>
</reference>
<dbReference type="InterPro" id="IPR039375">
    <property type="entry name" value="NodN-like"/>
</dbReference>
<dbReference type="Pfam" id="PF01575">
    <property type="entry name" value="MaoC_dehydratas"/>
    <property type="match status" value="1"/>
</dbReference>
<dbReference type="Proteomes" id="UP000000321">
    <property type="component" value="Unassembled WGS sequence"/>
</dbReference>
<name>Q1YFR1_AURMS</name>
<accession>Q1YFR1</accession>
<keyword evidence="3" id="KW-1185">Reference proteome</keyword>
<dbReference type="EMBL" id="AAPJ01000006">
    <property type="protein sequence ID" value="EAS48912.1"/>
    <property type="molecule type" value="Genomic_DNA"/>
</dbReference>
<dbReference type="InterPro" id="IPR029069">
    <property type="entry name" value="HotDog_dom_sf"/>
</dbReference>